<keyword evidence="3" id="KW-1185">Reference proteome</keyword>
<gene>
    <name evidence="2" type="ORF">EB796_009253</name>
</gene>
<dbReference type="AlphaFoldDB" id="A0A7J7K1D1"/>
<feature type="region of interest" description="Disordered" evidence="1">
    <location>
        <begin position="114"/>
        <end position="148"/>
    </location>
</feature>
<name>A0A7J7K1D1_BUGNE</name>
<feature type="compositionally biased region" description="Low complexity" evidence="1">
    <location>
        <begin position="114"/>
        <end position="133"/>
    </location>
</feature>
<evidence type="ECO:0000256" key="1">
    <source>
        <dbReference type="SAM" id="MobiDB-lite"/>
    </source>
</evidence>
<accession>A0A7J7K1D1</accession>
<sequence length="337" mass="37850">MDTLNLEESYSVKLLHLDTKIIKLKYNRLENNVGKIKTNLKPEDISAMKKLELGGKFQAKSPTVASTSHSKIMAAAKRLKFNNTSYRRAISAMPRLEKSQITLSLNTAADRKLSQSAKAESSSVSSKQSMPSSTLNHRKQSLTSDRSDVGSVLCAKARPRTVVGDRVLLQKRKSVDEGQLKPRLNTTQILERIAAAQKAHKRHHRPTLYSCHDGKSDGRGGFVGGAFSANPYELRRKHFLEEEHLRTSRLVVQKTQFIASTTRFIDANPCEHYTRPERTEEVIRSIDSTNKRSGNQTMIANKARQRKALLDRTDSASLLKNFADIKKQLLELGNNLN</sequence>
<dbReference type="Proteomes" id="UP000593567">
    <property type="component" value="Unassembled WGS sequence"/>
</dbReference>
<evidence type="ECO:0000313" key="3">
    <source>
        <dbReference type="Proteomes" id="UP000593567"/>
    </source>
</evidence>
<proteinExistence type="predicted"/>
<evidence type="ECO:0000313" key="2">
    <source>
        <dbReference type="EMBL" id="KAF6032439.1"/>
    </source>
</evidence>
<dbReference type="OrthoDB" id="6119722at2759"/>
<reference evidence="2" key="1">
    <citation type="submission" date="2020-06" db="EMBL/GenBank/DDBJ databases">
        <title>Draft genome of Bugula neritina, a colonial animal packing powerful symbionts and potential medicines.</title>
        <authorList>
            <person name="Rayko M."/>
        </authorList>
    </citation>
    <scope>NUCLEOTIDE SEQUENCE [LARGE SCALE GENOMIC DNA]</scope>
    <source>
        <strain evidence="2">Kwan_BN1</strain>
    </source>
</reference>
<protein>
    <submittedName>
        <fullName evidence="2">Uncharacterized protein</fullName>
    </submittedName>
</protein>
<organism evidence="2 3">
    <name type="scientific">Bugula neritina</name>
    <name type="common">Brown bryozoan</name>
    <name type="synonym">Sertularia neritina</name>
    <dbReference type="NCBI Taxonomy" id="10212"/>
    <lineage>
        <taxon>Eukaryota</taxon>
        <taxon>Metazoa</taxon>
        <taxon>Spiralia</taxon>
        <taxon>Lophotrochozoa</taxon>
        <taxon>Bryozoa</taxon>
        <taxon>Gymnolaemata</taxon>
        <taxon>Cheilostomatida</taxon>
        <taxon>Flustrina</taxon>
        <taxon>Buguloidea</taxon>
        <taxon>Bugulidae</taxon>
        <taxon>Bugula</taxon>
    </lineage>
</organism>
<comment type="caution">
    <text evidence="2">The sequence shown here is derived from an EMBL/GenBank/DDBJ whole genome shotgun (WGS) entry which is preliminary data.</text>
</comment>
<dbReference type="EMBL" id="VXIV02001507">
    <property type="protein sequence ID" value="KAF6032439.1"/>
    <property type="molecule type" value="Genomic_DNA"/>
</dbReference>